<feature type="transmembrane region" description="Helical" evidence="1">
    <location>
        <begin position="24"/>
        <end position="45"/>
    </location>
</feature>
<evidence type="ECO:0000313" key="3">
    <source>
        <dbReference type="Proteomes" id="UP001372714"/>
    </source>
</evidence>
<dbReference type="EMBL" id="CP145723">
    <property type="protein sequence ID" value="WWM68301.1"/>
    <property type="molecule type" value="Genomic_DNA"/>
</dbReference>
<evidence type="ECO:0000313" key="2">
    <source>
        <dbReference type="EMBL" id="WWM68301.1"/>
    </source>
</evidence>
<keyword evidence="1" id="KW-0472">Membrane</keyword>
<name>A0ABZ2FTZ8_9PSED</name>
<dbReference type="Proteomes" id="UP001372714">
    <property type="component" value="Chromosome"/>
</dbReference>
<keyword evidence="3" id="KW-1185">Reference proteome</keyword>
<protein>
    <submittedName>
        <fullName evidence="2">Uncharacterized protein</fullName>
    </submittedName>
</protein>
<sequence>MAEEYESDLQPFSQPACESDFNEMAAAVATAICMWALTTLIAVVGGYHGGVVTNIINLLVVAAGALGYLGRRWQLRRRYRSGRRTRAFPQR</sequence>
<evidence type="ECO:0000256" key="1">
    <source>
        <dbReference type="SAM" id="Phobius"/>
    </source>
</evidence>
<keyword evidence="1" id="KW-1133">Transmembrane helix</keyword>
<accession>A0ABZ2FTZ8</accession>
<dbReference type="RefSeq" id="WP_338546596.1">
    <property type="nucleotide sequence ID" value="NZ_CP145723.1"/>
</dbReference>
<organism evidence="2 3">
    <name type="scientific">Pseudomonas benzopyrenica</name>
    <dbReference type="NCBI Taxonomy" id="2993566"/>
    <lineage>
        <taxon>Bacteria</taxon>
        <taxon>Pseudomonadati</taxon>
        <taxon>Pseudomonadota</taxon>
        <taxon>Gammaproteobacteria</taxon>
        <taxon>Pseudomonadales</taxon>
        <taxon>Pseudomonadaceae</taxon>
        <taxon>Pseudomonas</taxon>
    </lineage>
</organism>
<feature type="transmembrane region" description="Helical" evidence="1">
    <location>
        <begin position="51"/>
        <end position="70"/>
    </location>
</feature>
<proteinExistence type="predicted"/>
<keyword evidence="1" id="KW-0812">Transmembrane</keyword>
<gene>
    <name evidence="2" type="ORF">V6W80_08495</name>
</gene>
<reference evidence="2 3" key="1">
    <citation type="submission" date="2024-02" db="EMBL/GenBank/DDBJ databases">
        <title>The whole genome sequence of Pseudomonas benzopyrenica MLY92.</title>
        <authorList>
            <person name="Liu Y."/>
        </authorList>
    </citation>
    <scope>NUCLEOTIDE SEQUENCE [LARGE SCALE GENOMIC DNA]</scope>
    <source>
        <strain evidence="2 3">MLY92</strain>
    </source>
</reference>